<comment type="subcellular location">
    <subcellularLocation>
        <location evidence="2">Cytoplasm</location>
    </subcellularLocation>
</comment>
<dbReference type="InterPro" id="IPR010119">
    <property type="entry name" value="Gluconeogen_factor"/>
</dbReference>
<dbReference type="PANTHER" id="PTHR30135:SF3">
    <property type="entry name" value="GLUCONEOGENESIS FACTOR-RELATED"/>
    <property type="match status" value="1"/>
</dbReference>
<dbReference type="HAMAP" id="MF_00973">
    <property type="entry name" value="Gluconeogen_factor"/>
    <property type="match status" value="1"/>
</dbReference>
<reference evidence="4" key="1">
    <citation type="submission" date="2017-02" db="EMBL/GenBank/DDBJ databases">
        <authorList>
            <person name="Rodrigo-Torres L."/>
            <person name="Arahal R.D."/>
            <person name="Lucena T."/>
        </authorList>
    </citation>
    <scope>NUCLEOTIDE SEQUENCE [LARGE SCALE GENOMIC DNA]</scope>
    <source>
        <strain evidence="4">CECT 7878</strain>
    </source>
</reference>
<name>A0A1R4LKW8_VIBR1</name>
<dbReference type="InterPro" id="IPR002882">
    <property type="entry name" value="CofD"/>
</dbReference>
<dbReference type="SUPFAM" id="SSF142338">
    <property type="entry name" value="CofD-like"/>
    <property type="match status" value="1"/>
</dbReference>
<dbReference type="GO" id="GO:0005737">
    <property type="term" value="C:cytoplasm"/>
    <property type="evidence" value="ECO:0007669"/>
    <property type="project" value="UniProtKB-SubCell"/>
</dbReference>
<accession>A0A1R4LKW8</accession>
<dbReference type="EMBL" id="FULE01000030">
    <property type="protein sequence ID" value="SJN57113.1"/>
    <property type="molecule type" value="Genomic_DNA"/>
</dbReference>
<proteinExistence type="inferred from homology"/>
<protein>
    <recommendedName>
        <fullName evidence="2">Putative gluconeogenesis factor</fullName>
    </recommendedName>
</protein>
<dbReference type="PANTHER" id="PTHR30135">
    <property type="entry name" value="UNCHARACTERIZED PROTEIN YVCK-RELATED"/>
    <property type="match status" value="1"/>
</dbReference>
<dbReference type="Pfam" id="PF01933">
    <property type="entry name" value="CofD"/>
    <property type="match status" value="1"/>
</dbReference>
<evidence type="ECO:0000256" key="1">
    <source>
        <dbReference type="ARBA" id="ARBA00022490"/>
    </source>
</evidence>
<dbReference type="STRING" id="1123498.VR7878_02126"/>
<sequence length="315" mass="34759">MTTMNSYQQKLYQEKKVVAIGGGHGLGRVLAAIRDFGSNATGIIATTDNGGSTGRIRHCQGGIAWGDTRNCINQLITEPSTASMMFEYRFKGQGELDGHNLGNLMLTALGSLSVRPLEAINLIRTLLNVSINILPMSEHPADLSAHAIDGRVVTGETNVDEMTEELVRLELSPQVPATHEAIEAITQADAILLGPGSFLTSIMPPLLLPELGKAIAKNRRAILIYIDNLAPEYGPAQKMDLNRKLIWCQRACGGRLVDLILCETPPDKYPADCRMITRNLASPDKGWRHEREKLRQVIEEQLINELYKNNDRVQR</sequence>
<comment type="similarity">
    <text evidence="2">Belongs to the gluconeogenesis factor family.</text>
</comment>
<dbReference type="AlphaFoldDB" id="A0A1R4LKW8"/>
<dbReference type="GO" id="GO:0008360">
    <property type="term" value="P:regulation of cell shape"/>
    <property type="evidence" value="ECO:0007669"/>
    <property type="project" value="UniProtKB-UniRule"/>
</dbReference>
<evidence type="ECO:0000256" key="2">
    <source>
        <dbReference type="HAMAP-Rule" id="MF_00973"/>
    </source>
</evidence>
<dbReference type="GO" id="GO:0043743">
    <property type="term" value="F:LPPG:FO 2-phospho-L-lactate transferase activity"/>
    <property type="evidence" value="ECO:0007669"/>
    <property type="project" value="InterPro"/>
</dbReference>
<comment type="function">
    <text evidence="2">Required for morphogenesis under gluconeogenic growth conditions.</text>
</comment>
<organism evidence="3 4">
    <name type="scientific">Vibrio ruber (strain DSM 16370 / JCM 11486 / BCRC 17186 / CECT 7878 / LMG 23124 / VR1)</name>
    <dbReference type="NCBI Taxonomy" id="1123498"/>
    <lineage>
        <taxon>Bacteria</taxon>
        <taxon>Pseudomonadati</taxon>
        <taxon>Pseudomonadota</taxon>
        <taxon>Gammaproteobacteria</taxon>
        <taxon>Vibrionales</taxon>
        <taxon>Vibrionaceae</taxon>
        <taxon>Vibrio</taxon>
    </lineage>
</organism>
<keyword evidence="4" id="KW-1185">Reference proteome</keyword>
<gene>
    <name evidence="3" type="ORF">VR7878_02126</name>
</gene>
<dbReference type="NCBIfam" id="TIGR01826">
    <property type="entry name" value="CofD_related"/>
    <property type="match status" value="1"/>
</dbReference>
<evidence type="ECO:0000313" key="4">
    <source>
        <dbReference type="Proteomes" id="UP000188276"/>
    </source>
</evidence>
<evidence type="ECO:0000313" key="3">
    <source>
        <dbReference type="EMBL" id="SJN57113.1"/>
    </source>
</evidence>
<dbReference type="Gene3D" id="3.40.50.10680">
    <property type="entry name" value="CofD-like domains"/>
    <property type="match status" value="1"/>
</dbReference>
<keyword evidence="1 2" id="KW-0963">Cytoplasm</keyword>
<dbReference type="Proteomes" id="UP000188276">
    <property type="component" value="Unassembled WGS sequence"/>
</dbReference>
<dbReference type="CDD" id="cd07187">
    <property type="entry name" value="YvcK_like"/>
    <property type="match status" value="1"/>
</dbReference>
<dbReference type="InterPro" id="IPR038136">
    <property type="entry name" value="CofD-like_dom_sf"/>
</dbReference>